<accession>A0ABY5GC86</accession>
<proteinExistence type="predicted"/>
<sequence length="184" mass="20073">MRKTFIATGIILASLASVAHANNKATMSNFSYDYAEARIGISPLTYGAGFSKSIHPNAHLTGSIDTEFDNDWDMAFGVGFHAPVNNWADITGEIKARNAKKDTGAFSSSSGKLGMEVNIGVRQWLGPQLEVGGLIGHLNIDDSEKTIGSIYGRFHATELFSIGVQGRFNDIYDDQIMITTRFKY</sequence>
<name>A0ABY5GC86_9GAMM</name>
<evidence type="ECO:0000313" key="3">
    <source>
        <dbReference type="Proteomes" id="UP001057998"/>
    </source>
</evidence>
<protein>
    <recommendedName>
        <fullName evidence="4">Outer membrane protein beta-barrel domain-containing protein</fullName>
    </recommendedName>
</protein>
<keyword evidence="3" id="KW-1185">Reference proteome</keyword>
<keyword evidence="1" id="KW-0732">Signal</keyword>
<feature type="signal peptide" evidence="1">
    <location>
        <begin position="1"/>
        <end position="21"/>
    </location>
</feature>
<dbReference type="EMBL" id="CP101508">
    <property type="protein sequence ID" value="UTV26777.1"/>
    <property type="molecule type" value="Genomic_DNA"/>
</dbReference>
<organism evidence="2 3">
    <name type="scientific">Photobacterium atrarenae</name>
    <dbReference type="NCBI Taxonomy" id="865757"/>
    <lineage>
        <taxon>Bacteria</taxon>
        <taxon>Pseudomonadati</taxon>
        <taxon>Pseudomonadota</taxon>
        <taxon>Gammaproteobacteria</taxon>
        <taxon>Vibrionales</taxon>
        <taxon>Vibrionaceae</taxon>
        <taxon>Photobacterium</taxon>
    </lineage>
</organism>
<reference evidence="2" key="1">
    <citation type="submission" date="2022-07" db="EMBL/GenBank/DDBJ databases">
        <title>Genome sequencing of Photobacterium atrarenae GJH2-4.</title>
        <authorList>
            <person name="Park S.-J."/>
        </authorList>
    </citation>
    <scope>NUCLEOTIDE SEQUENCE</scope>
    <source>
        <strain evidence="2">GJH2-4</strain>
    </source>
</reference>
<gene>
    <name evidence="2" type="ORF">NNL38_10455</name>
</gene>
<evidence type="ECO:0000313" key="2">
    <source>
        <dbReference type="EMBL" id="UTV26777.1"/>
    </source>
</evidence>
<evidence type="ECO:0000256" key="1">
    <source>
        <dbReference type="SAM" id="SignalP"/>
    </source>
</evidence>
<feature type="chain" id="PRO_5045110719" description="Outer membrane protein beta-barrel domain-containing protein" evidence="1">
    <location>
        <begin position="22"/>
        <end position="184"/>
    </location>
</feature>
<dbReference type="Proteomes" id="UP001057998">
    <property type="component" value="Chromosome 1"/>
</dbReference>
<dbReference type="RefSeq" id="WP_255387987.1">
    <property type="nucleotide sequence ID" value="NZ_CP101508.1"/>
</dbReference>
<evidence type="ECO:0008006" key="4">
    <source>
        <dbReference type="Google" id="ProtNLM"/>
    </source>
</evidence>